<protein>
    <submittedName>
        <fullName evidence="4">Hemagglutinin A</fullName>
    </submittedName>
</protein>
<dbReference type="CDD" id="cd02859">
    <property type="entry name" value="E_set_AMPKbeta_like_N"/>
    <property type="match status" value="1"/>
</dbReference>
<reference evidence="4 5" key="1">
    <citation type="submission" date="2015-11" db="EMBL/GenBank/DDBJ databases">
        <title>Description and complete genome sequence of a novel strain predominating in hypersaline microbial mats and representing a new family of the Bacteriodetes phylum.</title>
        <authorList>
            <person name="Spring S."/>
            <person name="Bunk B."/>
            <person name="Sproer C."/>
            <person name="Klenk H.-P."/>
        </authorList>
    </citation>
    <scope>NUCLEOTIDE SEQUENCE [LARGE SCALE GENOMIC DNA]</scope>
    <source>
        <strain evidence="4 5">L21-Spi-D4</strain>
    </source>
</reference>
<evidence type="ECO:0000259" key="3">
    <source>
        <dbReference type="Pfam" id="PF18962"/>
    </source>
</evidence>
<organism evidence="4 5">
    <name type="scientific">Salinivirga cyanobacteriivorans</name>
    <dbReference type="NCBI Taxonomy" id="1307839"/>
    <lineage>
        <taxon>Bacteria</taxon>
        <taxon>Pseudomonadati</taxon>
        <taxon>Bacteroidota</taxon>
        <taxon>Bacteroidia</taxon>
        <taxon>Bacteroidales</taxon>
        <taxon>Salinivirgaceae</taxon>
        <taxon>Salinivirga</taxon>
    </lineage>
</organism>
<evidence type="ECO:0000259" key="2">
    <source>
        <dbReference type="Pfam" id="PF07675"/>
    </source>
</evidence>
<feature type="chain" id="PRO_5006599643" evidence="1">
    <location>
        <begin position="21"/>
        <end position="392"/>
    </location>
</feature>
<keyword evidence="1" id="KW-0732">Signal</keyword>
<dbReference type="EMBL" id="CP013118">
    <property type="protein sequence ID" value="ALO17324.1"/>
    <property type="molecule type" value="Genomic_DNA"/>
</dbReference>
<name>A0A0S2I5T2_9BACT</name>
<dbReference type="Pfam" id="PF07675">
    <property type="entry name" value="Cleaved_Adhesin"/>
    <property type="match status" value="1"/>
</dbReference>
<evidence type="ECO:0000313" key="5">
    <source>
        <dbReference type="Proteomes" id="UP000064893"/>
    </source>
</evidence>
<dbReference type="Gene3D" id="2.60.120.200">
    <property type="match status" value="1"/>
</dbReference>
<dbReference type="Gene3D" id="2.60.40.10">
    <property type="entry name" value="Immunoglobulins"/>
    <property type="match status" value="1"/>
</dbReference>
<dbReference type="OrthoDB" id="1076849at2"/>
<dbReference type="NCBIfam" id="NF038128">
    <property type="entry name" value="choice_anch_J"/>
    <property type="match status" value="1"/>
</dbReference>
<dbReference type="InterPro" id="IPR014756">
    <property type="entry name" value="Ig_E-set"/>
</dbReference>
<evidence type="ECO:0000256" key="1">
    <source>
        <dbReference type="SAM" id="SignalP"/>
    </source>
</evidence>
<dbReference type="InterPro" id="IPR013783">
    <property type="entry name" value="Ig-like_fold"/>
</dbReference>
<dbReference type="InterPro" id="IPR026444">
    <property type="entry name" value="Secre_tail"/>
</dbReference>
<feature type="domain" description="Secretion system C-terminal sorting" evidence="3">
    <location>
        <begin position="324"/>
        <end position="391"/>
    </location>
</feature>
<dbReference type="RefSeq" id="WP_057954610.1">
    <property type="nucleotide sequence ID" value="NZ_CP013118.1"/>
</dbReference>
<keyword evidence="5" id="KW-1185">Reference proteome</keyword>
<evidence type="ECO:0000313" key="4">
    <source>
        <dbReference type="EMBL" id="ALO17324.1"/>
    </source>
</evidence>
<dbReference type="NCBIfam" id="TIGR04183">
    <property type="entry name" value="Por_Secre_tail"/>
    <property type="match status" value="1"/>
</dbReference>
<dbReference type="KEGG" id="blq:L21SP5_03726"/>
<dbReference type="InterPro" id="IPR011628">
    <property type="entry name" value="Cleaved_adhesin"/>
</dbReference>
<dbReference type="STRING" id="1307839.L21SP5_03726"/>
<gene>
    <name evidence="4" type="primary">hagA_2</name>
    <name evidence="4" type="ORF">L21SP5_03726</name>
</gene>
<dbReference type="Pfam" id="PF18962">
    <property type="entry name" value="Por_Secre_tail"/>
    <property type="match status" value="1"/>
</dbReference>
<dbReference type="Proteomes" id="UP000064893">
    <property type="component" value="Chromosome"/>
</dbReference>
<proteinExistence type="predicted"/>
<accession>A0A0S2I5T2</accession>
<dbReference type="AlphaFoldDB" id="A0A0S2I5T2"/>
<sequence precursor="true">MRKFTLLLTVMSFLMVAVNAQPIATRSGKINNLDDNTSTELTKSGKVVYFSDDFEADTTASAWTMYDEDGDGNNWFPTETNTTGWAIASASYDNVGGALTPNNWLVSPAIDLSDATGDLDLLYTVYAQDPDWAAEHYKVMISTTDNSVGSFTDSLFEETIDSNIYERALDISAYAGETIYIAFQHYDVTDMFRIILDNIQVAEPVTYDVTFNVDMRPAVDSADFVIGEDTLNLTGSITGWTEPIAGPEYILEDPDGDTIYSVVLPLEEGEYEYKYFVNSSWDNGEWDGGDNRMITVEGAMTVDDVFGIEPVGIFESPKAIEMSVYPNPSNGIIKVEAQGANKVTVISAIGQVITSQEIQNQGTINLSDVASGVYFVRVQNGDRMGVRRVVIE</sequence>
<feature type="signal peptide" evidence="1">
    <location>
        <begin position="1"/>
        <end position="20"/>
    </location>
</feature>
<dbReference type="SUPFAM" id="SSF81296">
    <property type="entry name" value="E set domains"/>
    <property type="match status" value="1"/>
</dbReference>
<feature type="domain" description="Cleaved adhesin" evidence="2">
    <location>
        <begin position="51"/>
        <end position="201"/>
    </location>
</feature>